<dbReference type="InterPro" id="IPR002145">
    <property type="entry name" value="CopG"/>
</dbReference>
<dbReference type="KEGG" id="mten:GWK48_01195"/>
<dbReference type="GO" id="GO:0006355">
    <property type="term" value="P:regulation of DNA-templated transcription"/>
    <property type="evidence" value="ECO:0007669"/>
    <property type="project" value="InterPro"/>
</dbReference>
<reference evidence="2 3" key="1">
    <citation type="submission" date="2020-02" db="EMBL/GenBank/DDBJ databases">
        <title>Comparative genome analysis reveals the metabolism and evolution of the thermophilic archaeal genus Metallosphaera.</title>
        <authorList>
            <person name="Jiang C."/>
        </authorList>
    </citation>
    <scope>NUCLEOTIDE SEQUENCE [LARGE SCALE GENOMIC DNA]</scope>
    <source>
        <strain evidence="2 3">Ric-A</strain>
    </source>
</reference>
<evidence type="ECO:0000259" key="1">
    <source>
        <dbReference type="Pfam" id="PF01402"/>
    </source>
</evidence>
<evidence type="ECO:0000313" key="2">
    <source>
        <dbReference type="EMBL" id="QKQ99194.1"/>
    </source>
</evidence>
<accession>A0A6N0NSN1</accession>
<evidence type="ECO:0000313" key="3">
    <source>
        <dbReference type="Proteomes" id="UP000509301"/>
    </source>
</evidence>
<dbReference type="RefSeq" id="WP_174628852.1">
    <property type="nucleotide sequence ID" value="NZ_CP049074.1"/>
</dbReference>
<dbReference type="CDD" id="cd22231">
    <property type="entry name" value="RHH_NikR_HicB-like"/>
    <property type="match status" value="1"/>
</dbReference>
<proteinExistence type="predicted"/>
<keyword evidence="3" id="KW-1185">Reference proteome</keyword>
<dbReference type="EMBL" id="CP049074">
    <property type="protein sequence ID" value="QKQ99194.1"/>
    <property type="molecule type" value="Genomic_DNA"/>
</dbReference>
<dbReference type="Gene3D" id="1.10.1220.10">
    <property type="entry name" value="Met repressor-like"/>
    <property type="match status" value="1"/>
</dbReference>
<protein>
    <submittedName>
        <fullName evidence="2">Ribbon-helix-helix protein, CopG family</fullName>
    </submittedName>
</protein>
<name>A0A6N0NSN1_9CREN</name>
<dbReference type="Proteomes" id="UP000509301">
    <property type="component" value="Chromosome"/>
</dbReference>
<feature type="domain" description="Ribbon-helix-helix protein CopG" evidence="1">
    <location>
        <begin position="34"/>
        <end position="72"/>
    </location>
</feature>
<dbReference type="Pfam" id="PF01402">
    <property type="entry name" value="RHH_1"/>
    <property type="match status" value="1"/>
</dbReference>
<dbReference type="InterPro" id="IPR013321">
    <property type="entry name" value="Arc_rbn_hlx_hlx"/>
</dbReference>
<dbReference type="SUPFAM" id="SSF47598">
    <property type="entry name" value="Ribbon-helix-helix"/>
    <property type="match status" value="1"/>
</dbReference>
<dbReference type="InterPro" id="IPR010985">
    <property type="entry name" value="Ribbon_hlx_hlx"/>
</dbReference>
<dbReference type="GeneID" id="55640519"/>
<organism evidence="2 3">
    <name type="scientific">Metallosphaera tengchongensis</name>
    <dbReference type="NCBI Taxonomy" id="1532350"/>
    <lineage>
        <taxon>Archaea</taxon>
        <taxon>Thermoproteota</taxon>
        <taxon>Thermoprotei</taxon>
        <taxon>Sulfolobales</taxon>
        <taxon>Sulfolobaceae</taxon>
        <taxon>Metallosphaera</taxon>
    </lineage>
</organism>
<dbReference type="AlphaFoldDB" id="A0A6N0NSN1"/>
<dbReference type="OrthoDB" id="383362at2157"/>
<gene>
    <name evidence="2" type="ORF">GWK48_01195</name>
</gene>
<sequence>MTIDRPQAKNKVDVVFDETTNTGVIYVDGVDSSKTVTFKISSDLLEKVDEDARRRSVQNRSDYLRHVIQYYIKVIKSQNSKSP</sequence>